<dbReference type="AlphaFoldDB" id="A0AAD7CNH2"/>
<protein>
    <submittedName>
        <fullName evidence="1">Uncharacterized protein</fullName>
    </submittedName>
</protein>
<evidence type="ECO:0000313" key="1">
    <source>
        <dbReference type="EMBL" id="KAJ7651322.1"/>
    </source>
</evidence>
<comment type="caution">
    <text evidence="1">The sequence shown here is derived from an EMBL/GenBank/DDBJ whole genome shotgun (WGS) entry which is preliminary data.</text>
</comment>
<gene>
    <name evidence="1" type="ORF">FB45DRAFT_997915</name>
</gene>
<name>A0AAD7CNH2_9AGAR</name>
<evidence type="ECO:0000313" key="2">
    <source>
        <dbReference type="Proteomes" id="UP001221142"/>
    </source>
</evidence>
<sequence>MPSAVAPLRPLPEVHTANRTPRQLQKYPHCAILLLGSCGGRVEDAPPHTFDLCPDTWVNGRGCGSKAGVNLIMPGLTRGTEVSAATRVESSESAGFWLSMREARKEQPTYEYTVVLSTLSVVRTTAFHHDREGVERLWIVDSKSAGDQRVSIANGNSLQWLEEGKNQFTCTRKGSQWVCEVEMWTFESPLVKNIQARVPSTENTYPGRLSVCPGSQIGVEKDTAELRSNTRTLQRVRSMKSEFASDLGNRFSQPVTAVQVNGNTYMKGNDDSPIVGKS</sequence>
<dbReference type="EMBL" id="JARKIF010000001">
    <property type="protein sequence ID" value="KAJ7651322.1"/>
    <property type="molecule type" value="Genomic_DNA"/>
</dbReference>
<proteinExistence type="predicted"/>
<dbReference type="Proteomes" id="UP001221142">
    <property type="component" value="Unassembled WGS sequence"/>
</dbReference>
<accession>A0AAD7CNH2</accession>
<keyword evidence="2" id="KW-1185">Reference proteome</keyword>
<organism evidence="1 2">
    <name type="scientific">Roridomyces roridus</name>
    <dbReference type="NCBI Taxonomy" id="1738132"/>
    <lineage>
        <taxon>Eukaryota</taxon>
        <taxon>Fungi</taxon>
        <taxon>Dikarya</taxon>
        <taxon>Basidiomycota</taxon>
        <taxon>Agaricomycotina</taxon>
        <taxon>Agaricomycetes</taxon>
        <taxon>Agaricomycetidae</taxon>
        <taxon>Agaricales</taxon>
        <taxon>Marasmiineae</taxon>
        <taxon>Mycenaceae</taxon>
        <taxon>Roridomyces</taxon>
    </lineage>
</organism>
<reference evidence="1" key="1">
    <citation type="submission" date="2023-03" db="EMBL/GenBank/DDBJ databases">
        <title>Massive genome expansion in bonnet fungi (Mycena s.s.) driven by repeated elements and novel gene families across ecological guilds.</title>
        <authorList>
            <consortium name="Lawrence Berkeley National Laboratory"/>
            <person name="Harder C.B."/>
            <person name="Miyauchi S."/>
            <person name="Viragh M."/>
            <person name="Kuo A."/>
            <person name="Thoen E."/>
            <person name="Andreopoulos B."/>
            <person name="Lu D."/>
            <person name="Skrede I."/>
            <person name="Drula E."/>
            <person name="Henrissat B."/>
            <person name="Morin E."/>
            <person name="Kohler A."/>
            <person name="Barry K."/>
            <person name="LaButti K."/>
            <person name="Morin E."/>
            <person name="Salamov A."/>
            <person name="Lipzen A."/>
            <person name="Mereny Z."/>
            <person name="Hegedus B."/>
            <person name="Baldrian P."/>
            <person name="Stursova M."/>
            <person name="Weitz H."/>
            <person name="Taylor A."/>
            <person name="Grigoriev I.V."/>
            <person name="Nagy L.G."/>
            <person name="Martin F."/>
            <person name="Kauserud H."/>
        </authorList>
    </citation>
    <scope>NUCLEOTIDE SEQUENCE</scope>
    <source>
        <strain evidence="1">9284</strain>
    </source>
</reference>